<dbReference type="Gene3D" id="3.90.190.10">
    <property type="entry name" value="Protein tyrosine phosphatase superfamily"/>
    <property type="match status" value="1"/>
</dbReference>
<proteinExistence type="predicted"/>
<keyword evidence="3" id="KW-1185">Reference proteome</keyword>
<evidence type="ECO:0000259" key="1">
    <source>
        <dbReference type="PROSITE" id="PS50056"/>
    </source>
</evidence>
<dbReference type="PROSITE" id="PS00383">
    <property type="entry name" value="TYR_PHOSPHATASE_1"/>
    <property type="match status" value="1"/>
</dbReference>
<accession>A0ABY1P5U7</accession>
<dbReference type="SUPFAM" id="SSF52799">
    <property type="entry name" value="(Phosphotyrosine protein) phosphatases II"/>
    <property type="match status" value="1"/>
</dbReference>
<evidence type="ECO:0000313" key="2">
    <source>
        <dbReference type="EMBL" id="SMP26921.1"/>
    </source>
</evidence>
<dbReference type="PROSITE" id="PS50056">
    <property type="entry name" value="TYR_PHOSPHATASE_2"/>
    <property type="match status" value="1"/>
</dbReference>
<dbReference type="InterPro" id="IPR050561">
    <property type="entry name" value="PTP"/>
</dbReference>
<comment type="caution">
    <text evidence="2">The sequence shown here is derived from an EMBL/GenBank/DDBJ whole genome shotgun (WGS) entry which is preliminary data.</text>
</comment>
<dbReference type="Proteomes" id="UP001157961">
    <property type="component" value="Unassembled WGS sequence"/>
</dbReference>
<gene>
    <name evidence="2" type="ORF">SAMN06265373_105349</name>
</gene>
<dbReference type="InterPro" id="IPR000340">
    <property type="entry name" value="Dual-sp_phosphatase_cat-dom"/>
</dbReference>
<feature type="domain" description="Tyrosine specific protein phosphatases" evidence="1">
    <location>
        <begin position="87"/>
        <end position="154"/>
    </location>
</feature>
<dbReference type="InterPro" id="IPR000387">
    <property type="entry name" value="Tyr_Pase_dom"/>
</dbReference>
<dbReference type="Pfam" id="PF00782">
    <property type="entry name" value="DSPc"/>
    <property type="match status" value="1"/>
</dbReference>
<reference evidence="2 3" key="1">
    <citation type="submission" date="2017-05" db="EMBL/GenBank/DDBJ databases">
        <authorList>
            <person name="Varghese N."/>
            <person name="Submissions S."/>
        </authorList>
    </citation>
    <scope>NUCLEOTIDE SEQUENCE [LARGE SCALE GENOMIC DNA]</scope>
    <source>
        <strain evidence="2 3">DSM 29734</strain>
    </source>
</reference>
<dbReference type="InterPro" id="IPR029021">
    <property type="entry name" value="Prot-tyrosine_phosphatase-like"/>
</dbReference>
<dbReference type="RefSeq" id="WP_283426748.1">
    <property type="nucleotide sequence ID" value="NZ_FXTY01000005.1"/>
</dbReference>
<dbReference type="EMBL" id="FXTY01000005">
    <property type="protein sequence ID" value="SMP26921.1"/>
    <property type="molecule type" value="Genomic_DNA"/>
</dbReference>
<dbReference type="PANTHER" id="PTHR23339">
    <property type="entry name" value="TYROSINE SPECIFIC PROTEIN PHOSPHATASE AND DUAL SPECIFICITY PROTEIN PHOSPHATASE"/>
    <property type="match status" value="1"/>
</dbReference>
<sequence length="164" mass="17004">MAFEVFAVGVGRGELALAPVPGGAGDLRADVEAISQWGATMVVSATEAEEMQSLGAAQLPDLLKEAGIEWAHFPIRDFAVPESTVASQWAALSQGIHQHLQAKGGVLVHCRGGCGRSGMLVLRVMVEAGTAATDALVQLRAVRPCAVETDAQMGWATKGALTQA</sequence>
<evidence type="ECO:0000313" key="3">
    <source>
        <dbReference type="Proteomes" id="UP001157961"/>
    </source>
</evidence>
<organism evidence="2 3">
    <name type="scientific">Shimia sagamensis</name>
    <dbReference type="NCBI Taxonomy" id="1566352"/>
    <lineage>
        <taxon>Bacteria</taxon>
        <taxon>Pseudomonadati</taxon>
        <taxon>Pseudomonadota</taxon>
        <taxon>Alphaproteobacteria</taxon>
        <taxon>Rhodobacterales</taxon>
        <taxon>Roseobacteraceae</taxon>
    </lineage>
</organism>
<dbReference type="InterPro" id="IPR016130">
    <property type="entry name" value="Tyr_Pase_AS"/>
</dbReference>
<name>A0ABY1P5U7_9RHOB</name>
<protein>
    <submittedName>
        <fullName evidence="2">Dual specificity phosphatase, catalytic domain</fullName>
    </submittedName>
</protein>